<evidence type="ECO:0008006" key="3">
    <source>
        <dbReference type="Google" id="ProtNLM"/>
    </source>
</evidence>
<protein>
    <recommendedName>
        <fullName evidence="3">DUF433 domain-containing protein</fullName>
    </recommendedName>
</protein>
<evidence type="ECO:0000313" key="1">
    <source>
        <dbReference type="EMBL" id="KST67344.1"/>
    </source>
</evidence>
<dbReference type="SUPFAM" id="SSF46689">
    <property type="entry name" value="Homeodomain-like"/>
    <property type="match status" value="1"/>
</dbReference>
<comment type="caution">
    <text evidence="1">The sequence shown here is derived from an EMBL/GenBank/DDBJ whole genome shotgun (WGS) entry which is preliminary data.</text>
</comment>
<dbReference type="Pfam" id="PF04255">
    <property type="entry name" value="DUF433"/>
    <property type="match status" value="1"/>
</dbReference>
<reference evidence="1 2" key="1">
    <citation type="journal article" date="2015" name="Genome Announc.">
        <title>Draft Genome of the Euendolithic (true boring) Cyanobacterium Mastigocoleus testarum strain BC008.</title>
        <authorList>
            <person name="Guida B.S."/>
            <person name="Garcia-Pichel F."/>
        </authorList>
    </citation>
    <scope>NUCLEOTIDE SEQUENCE [LARGE SCALE GENOMIC DNA]</scope>
    <source>
        <strain evidence="1 2">BC008</strain>
    </source>
</reference>
<dbReference type="Gene3D" id="1.10.10.10">
    <property type="entry name" value="Winged helix-like DNA-binding domain superfamily/Winged helix DNA-binding domain"/>
    <property type="match status" value="1"/>
</dbReference>
<dbReference type="InterPro" id="IPR007367">
    <property type="entry name" value="DUF433"/>
</dbReference>
<dbReference type="OrthoDB" id="5772771at2"/>
<dbReference type="Proteomes" id="UP000053372">
    <property type="component" value="Unassembled WGS sequence"/>
</dbReference>
<dbReference type="EMBL" id="LMTZ01000088">
    <property type="protein sequence ID" value="KST67344.1"/>
    <property type="molecule type" value="Genomic_DNA"/>
</dbReference>
<evidence type="ECO:0000313" key="2">
    <source>
        <dbReference type="Proteomes" id="UP000053372"/>
    </source>
</evidence>
<dbReference type="InterPro" id="IPR009057">
    <property type="entry name" value="Homeodomain-like_sf"/>
</dbReference>
<dbReference type="AlphaFoldDB" id="A0A0V7ZRS8"/>
<organism evidence="1 2">
    <name type="scientific">Mastigocoleus testarum BC008</name>
    <dbReference type="NCBI Taxonomy" id="371196"/>
    <lineage>
        <taxon>Bacteria</taxon>
        <taxon>Bacillati</taxon>
        <taxon>Cyanobacteriota</taxon>
        <taxon>Cyanophyceae</taxon>
        <taxon>Nostocales</taxon>
        <taxon>Hapalosiphonaceae</taxon>
        <taxon>Mastigocoleus</taxon>
    </lineage>
</organism>
<gene>
    <name evidence="1" type="ORF">BC008_29555</name>
</gene>
<dbReference type="PANTHER" id="PTHR34849">
    <property type="entry name" value="SSL5025 PROTEIN"/>
    <property type="match status" value="1"/>
</dbReference>
<accession>A0A0V7ZRS8</accession>
<dbReference type="InterPro" id="IPR036388">
    <property type="entry name" value="WH-like_DNA-bd_sf"/>
</dbReference>
<dbReference type="PANTHER" id="PTHR34849:SF1">
    <property type="entry name" value="SLR0770 PROTEIN"/>
    <property type="match status" value="1"/>
</dbReference>
<keyword evidence="2" id="KW-1185">Reference proteome</keyword>
<proteinExistence type="predicted"/>
<name>A0A0V7ZRS8_9CYAN</name>
<sequence>MVTVFRQGTTAEEIVHRYPSLRLADVYATITFYLNHQQEVEAYLKNRQQEAQSIRQMNQTRFDPQGLRDCMPRACAYRLLARKVEQQA</sequence>